<dbReference type="AlphaFoldDB" id="A0A1A9ZSE3"/>
<protein>
    <submittedName>
        <fullName evidence="2">Uncharacterized protein</fullName>
    </submittedName>
</protein>
<keyword evidence="1" id="KW-1133">Transmembrane helix</keyword>
<evidence type="ECO:0000256" key="1">
    <source>
        <dbReference type="SAM" id="Phobius"/>
    </source>
</evidence>
<dbReference type="EnsemblMetazoa" id="GPAI023511-RA">
    <property type="protein sequence ID" value="GPAI023511-PA"/>
    <property type="gene ID" value="GPAI023511"/>
</dbReference>
<proteinExistence type="predicted"/>
<sequence length="101" mass="11777">MELDDYRSDSPLTICFNWLPGWLTTFTFNVGVKVLSGIEHWRVLILFLTFIIGHVVFLKESSLMCYLLFLKDHWQAESPIYSEFLDVVVINIDMESWGGEV</sequence>
<reference evidence="2" key="2">
    <citation type="submission" date="2020-05" db="UniProtKB">
        <authorList>
            <consortium name="EnsemblMetazoa"/>
        </authorList>
    </citation>
    <scope>IDENTIFICATION</scope>
    <source>
        <strain evidence="2">IAEA</strain>
    </source>
</reference>
<keyword evidence="3" id="KW-1185">Reference proteome</keyword>
<reference evidence="3" key="1">
    <citation type="submission" date="2014-03" db="EMBL/GenBank/DDBJ databases">
        <authorList>
            <person name="Aksoy S."/>
            <person name="Warren W."/>
            <person name="Wilson R.K."/>
        </authorList>
    </citation>
    <scope>NUCLEOTIDE SEQUENCE [LARGE SCALE GENOMIC DNA]</scope>
    <source>
        <strain evidence="3">IAEA</strain>
    </source>
</reference>
<keyword evidence="1" id="KW-0472">Membrane</keyword>
<evidence type="ECO:0000313" key="3">
    <source>
        <dbReference type="Proteomes" id="UP000092445"/>
    </source>
</evidence>
<feature type="transmembrane region" description="Helical" evidence="1">
    <location>
        <begin position="40"/>
        <end position="58"/>
    </location>
</feature>
<organism evidence="2 3">
    <name type="scientific">Glossina pallidipes</name>
    <name type="common">Tsetse fly</name>
    <dbReference type="NCBI Taxonomy" id="7398"/>
    <lineage>
        <taxon>Eukaryota</taxon>
        <taxon>Metazoa</taxon>
        <taxon>Ecdysozoa</taxon>
        <taxon>Arthropoda</taxon>
        <taxon>Hexapoda</taxon>
        <taxon>Insecta</taxon>
        <taxon>Pterygota</taxon>
        <taxon>Neoptera</taxon>
        <taxon>Endopterygota</taxon>
        <taxon>Diptera</taxon>
        <taxon>Brachycera</taxon>
        <taxon>Muscomorpha</taxon>
        <taxon>Hippoboscoidea</taxon>
        <taxon>Glossinidae</taxon>
        <taxon>Glossina</taxon>
    </lineage>
</organism>
<name>A0A1A9ZSE3_GLOPL</name>
<accession>A0A1A9ZSE3</accession>
<evidence type="ECO:0000313" key="2">
    <source>
        <dbReference type="EnsemblMetazoa" id="GPAI023511-PA"/>
    </source>
</evidence>
<dbReference type="Proteomes" id="UP000092445">
    <property type="component" value="Unassembled WGS sequence"/>
</dbReference>
<dbReference type="VEuPathDB" id="VectorBase:GPAI023511"/>
<keyword evidence="1" id="KW-0812">Transmembrane</keyword>